<dbReference type="AlphaFoldDB" id="A0A8J2NT32"/>
<evidence type="ECO:0000313" key="1">
    <source>
        <dbReference type="EMBL" id="CAG7720123.1"/>
    </source>
</evidence>
<protein>
    <submittedName>
        <fullName evidence="1">Uncharacterized protein</fullName>
    </submittedName>
</protein>
<proteinExistence type="predicted"/>
<dbReference type="Proteomes" id="UP000708208">
    <property type="component" value="Unassembled WGS sequence"/>
</dbReference>
<accession>A0A8J2NT32</accession>
<evidence type="ECO:0000313" key="2">
    <source>
        <dbReference type="Proteomes" id="UP000708208"/>
    </source>
</evidence>
<dbReference type="EMBL" id="CAJVCH010067513">
    <property type="protein sequence ID" value="CAG7720123.1"/>
    <property type="molecule type" value="Genomic_DNA"/>
</dbReference>
<keyword evidence="2" id="KW-1185">Reference proteome</keyword>
<comment type="caution">
    <text evidence="1">The sequence shown here is derived from an EMBL/GenBank/DDBJ whole genome shotgun (WGS) entry which is preliminary data.</text>
</comment>
<name>A0A8J2NT32_9HEXA</name>
<reference evidence="1" key="1">
    <citation type="submission" date="2021-06" db="EMBL/GenBank/DDBJ databases">
        <authorList>
            <person name="Hodson N. C."/>
            <person name="Mongue J. A."/>
            <person name="Jaron S. K."/>
        </authorList>
    </citation>
    <scope>NUCLEOTIDE SEQUENCE</scope>
</reference>
<gene>
    <name evidence="1" type="ORF">AFUS01_LOCUS9411</name>
</gene>
<sequence>PDLAFVNTVSVVVAHAPAVPVSPAHVKLIVLAAAATGVYKSVAAVLVAATGLEPFLLLLSNLQLKKLVLEPSPQGYDPINLRLEILILQNDLALLFKCLIKAEIRMLWIYMLLNRSGNRSKSSQGRRGMVATVVVTEDEIVVDVLELVLDRMVYTPTLPAGDGFVGTAEIWLRYTCEYFEAQSVL</sequence>
<feature type="non-terminal residue" evidence="1">
    <location>
        <position position="1"/>
    </location>
</feature>
<organism evidence="1 2">
    <name type="scientific">Allacma fusca</name>
    <dbReference type="NCBI Taxonomy" id="39272"/>
    <lineage>
        <taxon>Eukaryota</taxon>
        <taxon>Metazoa</taxon>
        <taxon>Ecdysozoa</taxon>
        <taxon>Arthropoda</taxon>
        <taxon>Hexapoda</taxon>
        <taxon>Collembola</taxon>
        <taxon>Symphypleona</taxon>
        <taxon>Sminthuridae</taxon>
        <taxon>Allacma</taxon>
    </lineage>
</organism>